<sequence>MNCEGLDEWREFFKGANGSIFKVISSAITVAAKDHPEEFKLKRGEIVETVYSSFCSLHCYHHHYELSQSEKVKQESSFKDEPQGVKSRPYGNAVDLAHCKEAGCDVIRDDANMKTVPESKYSYSEAEA</sequence>
<evidence type="ECO:0000313" key="2">
    <source>
        <dbReference type="Proteomes" id="UP001314170"/>
    </source>
</evidence>
<dbReference type="PANTHER" id="PTHR46554:SF5">
    <property type="entry name" value="OS10G0327400 PROTEIN"/>
    <property type="match status" value="1"/>
</dbReference>
<gene>
    <name evidence="1" type="ORF">DCAF_LOCUS13488</name>
</gene>
<keyword evidence="2" id="KW-1185">Reference proteome</keyword>
<reference evidence="1 2" key="1">
    <citation type="submission" date="2024-01" db="EMBL/GenBank/DDBJ databases">
        <authorList>
            <person name="Waweru B."/>
        </authorList>
    </citation>
    <scope>NUCLEOTIDE SEQUENCE [LARGE SCALE GENOMIC DNA]</scope>
</reference>
<organism evidence="1 2">
    <name type="scientific">Dovyalis caffra</name>
    <dbReference type="NCBI Taxonomy" id="77055"/>
    <lineage>
        <taxon>Eukaryota</taxon>
        <taxon>Viridiplantae</taxon>
        <taxon>Streptophyta</taxon>
        <taxon>Embryophyta</taxon>
        <taxon>Tracheophyta</taxon>
        <taxon>Spermatophyta</taxon>
        <taxon>Magnoliopsida</taxon>
        <taxon>eudicotyledons</taxon>
        <taxon>Gunneridae</taxon>
        <taxon>Pentapetalae</taxon>
        <taxon>rosids</taxon>
        <taxon>fabids</taxon>
        <taxon>Malpighiales</taxon>
        <taxon>Salicaceae</taxon>
        <taxon>Flacourtieae</taxon>
        <taxon>Dovyalis</taxon>
    </lineage>
</organism>
<comment type="caution">
    <text evidence="1">The sequence shown here is derived from an EMBL/GenBank/DDBJ whole genome shotgun (WGS) entry which is preliminary data.</text>
</comment>
<dbReference type="Proteomes" id="UP001314170">
    <property type="component" value="Unassembled WGS sequence"/>
</dbReference>
<accession>A0AAV1RPX9</accession>
<dbReference type="PANTHER" id="PTHR46554">
    <property type="entry name" value="MEDIATOR OF RNA POLYMERASE II TRANSCRIPTION SUBUNIT 26A-RELATED"/>
    <property type="match status" value="1"/>
</dbReference>
<dbReference type="AlphaFoldDB" id="A0AAV1RPX9"/>
<evidence type="ECO:0000313" key="1">
    <source>
        <dbReference type="EMBL" id="CAK7338441.1"/>
    </source>
</evidence>
<dbReference type="EMBL" id="CAWUPB010001116">
    <property type="protein sequence ID" value="CAK7338441.1"/>
    <property type="molecule type" value="Genomic_DNA"/>
</dbReference>
<name>A0AAV1RPX9_9ROSI</name>
<proteinExistence type="predicted"/>
<protein>
    <submittedName>
        <fullName evidence="1">Uncharacterized protein</fullName>
    </submittedName>
</protein>